<accession>A0A9W8LCF6</accession>
<reference evidence="2" key="1">
    <citation type="submission" date="2022-07" db="EMBL/GenBank/DDBJ databases">
        <title>Phylogenomic reconstructions and comparative analyses of Kickxellomycotina fungi.</title>
        <authorList>
            <person name="Reynolds N.K."/>
            <person name="Stajich J.E."/>
            <person name="Barry K."/>
            <person name="Grigoriev I.V."/>
            <person name="Crous P."/>
            <person name="Smith M.E."/>
        </authorList>
    </citation>
    <scope>NUCLEOTIDE SEQUENCE</scope>
    <source>
        <strain evidence="2">BCRC 34297</strain>
    </source>
</reference>
<feature type="compositionally biased region" description="Low complexity" evidence="1">
    <location>
        <begin position="576"/>
        <end position="588"/>
    </location>
</feature>
<feature type="region of interest" description="Disordered" evidence="1">
    <location>
        <begin position="161"/>
        <end position="233"/>
    </location>
</feature>
<evidence type="ECO:0000313" key="2">
    <source>
        <dbReference type="EMBL" id="KAJ2755998.1"/>
    </source>
</evidence>
<protein>
    <submittedName>
        <fullName evidence="2">Uncharacterized protein</fullName>
    </submittedName>
</protein>
<sequence>MNFLRQKFRRDTAAVPHATDIVDGSSTVGTMLLSDKKADDKSKRLSYFMTRTSSSPLLRRRDAPGPPPPAMLADNAGVVAVVPLADSPAPRIQRRRSIPGVAYLMAAKRSVASKGAGDDLSMAAGLTVPERAAVHSGSLHAVAPRMCKSVEHAAVADMPPVRRASDCSSSTASSGSSSSGDDNSSDSGSGGDSDDTLAPADALEREAEAAPDSNLLDVVTLTGGDGSGSSSVRSYYSCSAAQPLMQLPTEPNIQISELLLTSAAPLGEAAEPTTDSEQAQLRPQRRQLRLGRWRAASISIPHHSDSDTGISRLAALAMRPARLSLGSGPCQQQIRQLCDDKASCESEDNNGQAATAGPRKVQRLLSSLSHTHTNLGLSLGGNNSSGEAQRPHTAHRKLSGALGKLLLTPPPPSAAEQAKMDAWTADDDEFSASEYDLSGTYFELMPTTKRAVTDGANSVLVSGSGRRKHSGAECTTPESRLSSTSTVVDEGAVALGPEQYKRIFVSSARKLQLQCGRRGMSCVVHIKTMMTKASEHYVVVSGGRNLDAYRISRQVLADLYLNDGREDSGKERLSLATAQQQQQQPTTAYPARQRSVGSNHQAQRRARRAGAGKEGECRPAVAGGNSSRDCVVEVPLSSPPPLSPSAEIADAALAKIATAVEDAELAEYGMGDLVSLGPTMTTARDSDDETHNRRPTYRRYRRRRASKWGRIDSAGSQSGVAGAIAAL</sequence>
<keyword evidence="3" id="KW-1185">Reference proteome</keyword>
<feature type="region of interest" description="Disordered" evidence="1">
    <location>
        <begin position="462"/>
        <end position="483"/>
    </location>
</feature>
<comment type="caution">
    <text evidence="2">The sequence shown here is derived from an EMBL/GenBank/DDBJ whole genome shotgun (WGS) entry which is preliminary data.</text>
</comment>
<feature type="region of interest" description="Disordered" evidence="1">
    <location>
        <begin position="570"/>
        <end position="627"/>
    </location>
</feature>
<feature type="compositionally biased region" description="Low complexity" evidence="1">
    <location>
        <begin position="166"/>
        <end position="187"/>
    </location>
</feature>
<feature type="region of interest" description="Disordered" evidence="1">
    <location>
        <begin position="372"/>
        <end position="395"/>
    </location>
</feature>
<dbReference type="EMBL" id="JANBUH010000039">
    <property type="protein sequence ID" value="KAJ2755998.1"/>
    <property type="molecule type" value="Genomic_DNA"/>
</dbReference>
<name>A0A9W8LCF6_9FUNG</name>
<gene>
    <name evidence="2" type="ORF">GGI19_001179</name>
</gene>
<dbReference type="Proteomes" id="UP001140011">
    <property type="component" value="Unassembled WGS sequence"/>
</dbReference>
<organism evidence="2 3">
    <name type="scientific">Coemansia pectinata</name>
    <dbReference type="NCBI Taxonomy" id="1052879"/>
    <lineage>
        <taxon>Eukaryota</taxon>
        <taxon>Fungi</taxon>
        <taxon>Fungi incertae sedis</taxon>
        <taxon>Zoopagomycota</taxon>
        <taxon>Kickxellomycotina</taxon>
        <taxon>Kickxellomycetes</taxon>
        <taxon>Kickxellales</taxon>
        <taxon>Kickxellaceae</taxon>
        <taxon>Coemansia</taxon>
    </lineage>
</organism>
<feature type="compositionally biased region" description="Low complexity" evidence="1">
    <location>
        <begin position="372"/>
        <end position="386"/>
    </location>
</feature>
<proteinExistence type="predicted"/>
<dbReference type="OrthoDB" id="5589797at2759"/>
<evidence type="ECO:0000256" key="1">
    <source>
        <dbReference type="SAM" id="MobiDB-lite"/>
    </source>
</evidence>
<evidence type="ECO:0000313" key="3">
    <source>
        <dbReference type="Proteomes" id="UP001140011"/>
    </source>
</evidence>
<dbReference type="AlphaFoldDB" id="A0A9W8LCF6"/>